<dbReference type="PROSITE" id="PS01313">
    <property type="entry name" value="LIPB"/>
    <property type="match status" value="1"/>
</dbReference>
<evidence type="ECO:0000256" key="5">
    <source>
        <dbReference type="HAMAP-Rule" id="MF_00013"/>
    </source>
</evidence>
<keyword evidence="2 5" id="KW-0808">Transferase</keyword>
<dbReference type="HAMAP" id="MF_00013">
    <property type="entry name" value="LipB"/>
    <property type="match status" value="1"/>
</dbReference>
<dbReference type="EMBL" id="CP001275">
    <property type="protein sequence ID" value="ACM04934.1"/>
    <property type="molecule type" value="Genomic_DNA"/>
</dbReference>
<evidence type="ECO:0000256" key="4">
    <source>
        <dbReference type="ARBA" id="ARBA00024732"/>
    </source>
</evidence>
<feature type="site" description="Lowers pKa of active site Cys" evidence="5 9">
    <location>
        <position position="142"/>
    </location>
</feature>
<dbReference type="GO" id="GO:0016874">
    <property type="term" value="F:ligase activity"/>
    <property type="evidence" value="ECO:0007669"/>
    <property type="project" value="UniProtKB-KW"/>
</dbReference>
<feature type="binding site" evidence="5 8">
    <location>
        <begin position="158"/>
        <end position="160"/>
    </location>
    <ligand>
        <name>substrate</name>
    </ligand>
</feature>
<dbReference type="PANTHER" id="PTHR10993">
    <property type="entry name" value="OCTANOYLTRANSFERASE"/>
    <property type="match status" value="1"/>
</dbReference>
<comment type="pathway">
    <text evidence="1 5 6">Protein modification; protein lipoylation via endogenous pathway; protein N(6)-(lipoyl)lysine from octanoyl-[acyl-carrier-protein]: step 1/2.</text>
</comment>
<evidence type="ECO:0000256" key="9">
    <source>
        <dbReference type="PIRSR" id="PIRSR016262-3"/>
    </source>
</evidence>
<organism evidence="11 12">
    <name type="scientific">Thermomicrobium roseum (strain ATCC 27502 / DSM 5159 / P-2)</name>
    <dbReference type="NCBI Taxonomy" id="309801"/>
    <lineage>
        <taxon>Bacteria</taxon>
        <taxon>Pseudomonadati</taxon>
        <taxon>Thermomicrobiota</taxon>
        <taxon>Thermomicrobia</taxon>
        <taxon>Thermomicrobiales</taxon>
        <taxon>Thermomicrobiaceae</taxon>
        <taxon>Thermomicrobium</taxon>
    </lineage>
</organism>
<evidence type="ECO:0000256" key="2">
    <source>
        <dbReference type="ARBA" id="ARBA00022679"/>
    </source>
</evidence>
<dbReference type="GO" id="GO:0005737">
    <property type="term" value="C:cytoplasm"/>
    <property type="evidence" value="ECO:0007669"/>
    <property type="project" value="UniProtKB-SubCell"/>
</dbReference>
<evidence type="ECO:0000259" key="10">
    <source>
        <dbReference type="PROSITE" id="PS51733"/>
    </source>
</evidence>
<dbReference type="OrthoDB" id="9787061at2"/>
<dbReference type="PANTHER" id="PTHR10993:SF7">
    <property type="entry name" value="LIPOYLTRANSFERASE 2, MITOCHONDRIAL-RELATED"/>
    <property type="match status" value="1"/>
</dbReference>
<evidence type="ECO:0000256" key="7">
    <source>
        <dbReference type="PIRSR" id="PIRSR016262-1"/>
    </source>
</evidence>
<proteinExistence type="inferred from homology"/>
<feature type="active site" description="Acyl-thioester intermediate" evidence="5 7">
    <location>
        <position position="176"/>
    </location>
</feature>
<dbReference type="InterPro" id="IPR004143">
    <property type="entry name" value="BPL_LPL_catalytic"/>
</dbReference>
<comment type="miscellaneous">
    <text evidence="5">In the reaction, the free carboxyl group of octanoic acid is attached via an amide linkage to the epsilon-amino group of a specific lysine residue of lipoyl domains of lipoate-dependent enzymes.</text>
</comment>
<dbReference type="PROSITE" id="PS51733">
    <property type="entry name" value="BPL_LPL_CATALYTIC"/>
    <property type="match status" value="1"/>
</dbReference>
<dbReference type="GO" id="GO:0009249">
    <property type="term" value="P:protein lipoylation"/>
    <property type="evidence" value="ECO:0007669"/>
    <property type="project" value="InterPro"/>
</dbReference>
<protein>
    <recommendedName>
        <fullName evidence="5 6">Octanoyltransferase</fullName>
        <ecNumber evidence="5 6">2.3.1.181</ecNumber>
    </recommendedName>
    <alternativeName>
        <fullName evidence="5">Lipoate-protein ligase B</fullName>
    </alternativeName>
    <alternativeName>
        <fullName evidence="5">Lipoyl/octanoyl transferase</fullName>
    </alternativeName>
    <alternativeName>
        <fullName evidence="5">Octanoyl-[acyl-carrier-protein]-protein N-octanoyltransferase</fullName>
    </alternativeName>
</protein>
<comment type="function">
    <text evidence="4 5 6">Catalyzes the transfer of endogenously produced octanoic acid from octanoyl-acyl-carrier-protein onto the lipoyl domains of lipoate-dependent enzymes. Lipoyl-ACP can also act as a substrate although octanoyl-ACP is likely to be the physiological substrate.</text>
</comment>
<dbReference type="STRING" id="309801.trd_0170"/>
<keyword evidence="11" id="KW-0436">Ligase</keyword>
<dbReference type="InterPro" id="IPR020605">
    <property type="entry name" value="Octanoyltransferase_CS"/>
</dbReference>
<evidence type="ECO:0000256" key="1">
    <source>
        <dbReference type="ARBA" id="ARBA00004821"/>
    </source>
</evidence>
<evidence type="ECO:0000256" key="6">
    <source>
        <dbReference type="PIRNR" id="PIRNR016262"/>
    </source>
</evidence>
<gene>
    <name evidence="5 11" type="primary">lipB</name>
    <name evidence="11" type="ordered locus">trd_0170</name>
</gene>
<dbReference type="PIRSF" id="PIRSF016262">
    <property type="entry name" value="LPLase"/>
    <property type="match status" value="1"/>
</dbReference>
<dbReference type="eggNOG" id="COG0321">
    <property type="taxonomic scope" value="Bacteria"/>
</dbReference>
<reference evidence="11 12" key="1">
    <citation type="journal article" date="2009" name="PLoS ONE">
        <title>Complete genome sequence of the aerobic CO-oxidizing thermophile Thermomicrobium roseum.</title>
        <authorList>
            <person name="Wu D."/>
            <person name="Raymond J."/>
            <person name="Wu M."/>
            <person name="Chatterji S."/>
            <person name="Ren Q."/>
            <person name="Graham J.E."/>
            <person name="Bryant D.A."/>
            <person name="Robb F."/>
            <person name="Colman A."/>
            <person name="Tallon L.J."/>
            <person name="Badger J.H."/>
            <person name="Madupu R."/>
            <person name="Ward N.L."/>
            <person name="Eisen J.A."/>
        </authorList>
    </citation>
    <scope>NUCLEOTIDE SEQUENCE [LARGE SCALE GENOMIC DNA]</scope>
    <source>
        <strain evidence="12">ATCC 27502 / DSM 5159 / P-2</strain>
    </source>
</reference>
<dbReference type="AlphaFoldDB" id="B9KXI2"/>
<feature type="domain" description="BPL/LPL catalytic" evidence="10">
    <location>
        <begin position="33"/>
        <end position="215"/>
    </location>
</feature>
<dbReference type="NCBIfam" id="TIGR00214">
    <property type="entry name" value="lipB"/>
    <property type="match status" value="1"/>
</dbReference>
<sequence>MPDDPVVALQLGRVDYLAAWELQRQLAAARRAGAIPDTLLLLEHPPTFTTGRRGGTHHLRLSVDALAARGVPYYVTDRGGDVTYHGPGQLVVYVILRLGEGQRRVRRFVESLEATVLDVLASYGITGELDPRHPGVWIGRNKIAAIGIAIHHGVTYHGIALNVTTDLEPFDWIVPCGIPDRGVTSLAELVAGPVELADVQARWLAAFAERFGRTVELDPEPVRSLDDVLLRLTSRWAGATRSSAIVR</sequence>
<dbReference type="Gene3D" id="3.30.930.10">
    <property type="entry name" value="Bira Bifunctional Protein, Domain 2"/>
    <property type="match status" value="1"/>
</dbReference>
<dbReference type="InterPro" id="IPR045864">
    <property type="entry name" value="aa-tRNA-synth_II/BPL/LPL"/>
</dbReference>
<evidence type="ECO:0000256" key="3">
    <source>
        <dbReference type="ARBA" id="ARBA00023315"/>
    </source>
</evidence>
<evidence type="ECO:0000313" key="11">
    <source>
        <dbReference type="EMBL" id="ACM04934.1"/>
    </source>
</evidence>
<dbReference type="HOGENOM" id="CLU_035168_1_3_0"/>
<feature type="binding site" evidence="5 8">
    <location>
        <begin position="78"/>
        <end position="85"/>
    </location>
    <ligand>
        <name>substrate</name>
    </ligand>
</feature>
<dbReference type="Pfam" id="PF21948">
    <property type="entry name" value="LplA-B_cat"/>
    <property type="match status" value="1"/>
</dbReference>
<dbReference type="GO" id="GO:0033819">
    <property type="term" value="F:lipoyl(octanoyl) transferase activity"/>
    <property type="evidence" value="ECO:0007669"/>
    <property type="project" value="UniProtKB-EC"/>
</dbReference>
<keyword evidence="12" id="KW-1185">Reference proteome</keyword>
<dbReference type="NCBIfam" id="NF010925">
    <property type="entry name" value="PRK14345.1"/>
    <property type="match status" value="1"/>
</dbReference>
<keyword evidence="5" id="KW-0963">Cytoplasm</keyword>
<accession>B9KXI2</accession>
<comment type="similarity">
    <text evidence="5 6">Belongs to the LipB family.</text>
</comment>
<comment type="subcellular location">
    <subcellularLocation>
        <location evidence="5">Cytoplasm</location>
    </subcellularLocation>
</comment>
<keyword evidence="3 5" id="KW-0012">Acyltransferase</keyword>
<evidence type="ECO:0000256" key="8">
    <source>
        <dbReference type="PIRSR" id="PIRSR016262-2"/>
    </source>
</evidence>
<dbReference type="InterPro" id="IPR000544">
    <property type="entry name" value="Octanoyltransferase"/>
</dbReference>
<name>B9KXI2_THERP</name>
<evidence type="ECO:0000313" key="12">
    <source>
        <dbReference type="Proteomes" id="UP000000447"/>
    </source>
</evidence>
<dbReference type="CDD" id="cd16444">
    <property type="entry name" value="LipB"/>
    <property type="match status" value="1"/>
</dbReference>
<dbReference type="EC" id="2.3.1.181" evidence="5 6"/>
<comment type="catalytic activity">
    <reaction evidence="5 6">
        <text>octanoyl-[ACP] + L-lysyl-[protein] = N(6)-octanoyl-L-lysyl-[protein] + holo-[ACP] + H(+)</text>
        <dbReference type="Rhea" id="RHEA:17665"/>
        <dbReference type="Rhea" id="RHEA-COMP:9636"/>
        <dbReference type="Rhea" id="RHEA-COMP:9685"/>
        <dbReference type="Rhea" id="RHEA-COMP:9752"/>
        <dbReference type="Rhea" id="RHEA-COMP:9928"/>
        <dbReference type="ChEBI" id="CHEBI:15378"/>
        <dbReference type="ChEBI" id="CHEBI:29969"/>
        <dbReference type="ChEBI" id="CHEBI:64479"/>
        <dbReference type="ChEBI" id="CHEBI:78463"/>
        <dbReference type="ChEBI" id="CHEBI:78809"/>
        <dbReference type="EC" id="2.3.1.181"/>
    </reaction>
</comment>
<feature type="binding site" evidence="5 8">
    <location>
        <begin position="145"/>
        <end position="147"/>
    </location>
    <ligand>
        <name>substrate</name>
    </ligand>
</feature>
<dbReference type="KEGG" id="tro:trd_0170"/>
<dbReference type="SUPFAM" id="SSF55681">
    <property type="entry name" value="Class II aaRS and biotin synthetases"/>
    <property type="match status" value="1"/>
</dbReference>
<dbReference type="UniPathway" id="UPA00538">
    <property type="reaction ID" value="UER00592"/>
</dbReference>
<dbReference type="RefSeq" id="WP_012641582.1">
    <property type="nucleotide sequence ID" value="NC_011959.1"/>
</dbReference>
<dbReference type="Proteomes" id="UP000000447">
    <property type="component" value="Chromosome"/>
</dbReference>